<sequence>MKNHLKRTVYQKHILRIIESKHPMRCFSFTQKGMIYMKVRKKPVVVEAFQLNERGLVGEVWFWDAVSNNTVITHDFGKYNASPAWCEIKTLEGTMIARAGDYIIRGLRGELYPCKADIFKKTYEVLEDDHSM</sequence>
<protein>
    <submittedName>
        <fullName evidence="1">PGDYG protein</fullName>
    </submittedName>
</protein>
<accession>A0A8S5PDX0</accession>
<name>A0A8S5PDX0_9CAUD</name>
<organism evidence="1">
    <name type="scientific">Siphoviridae sp. ctorp6</name>
    <dbReference type="NCBI Taxonomy" id="2825673"/>
    <lineage>
        <taxon>Viruses</taxon>
        <taxon>Duplodnaviria</taxon>
        <taxon>Heunggongvirae</taxon>
        <taxon>Uroviricota</taxon>
        <taxon>Caudoviricetes</taxon>
    </lineage>
</organism>
<dbReference type="EMBL" id="BK015394">
    <property type="protein sequence ID" value="DAE04797.1"/>
    <property type="molecule type" value="Genomic_DNA"/>
</dbReference>
<reference evidence="1" key="1">
    <citation type="journal article" date="2021" name="Proc. Natl. Acad. Sci. U.S.A.">
        <title>A Catalog of Tens of Thousands of Viruses from Human Metagenomes Reveals Hidden Associations with Chronic Diseases.</title>
        <authorList>
            <person name="Tisza M.J."/>
            <person name="Buck C.B."/>
        </authorList>
    </citation>
    <scope>NUCLEOTIDE SEQUENCE</scope>
    <source>
        <strain evidence="1">Ctorp6</strain>
    </source>
</reference>
<proteinExistence type="predicted"/>
<evidence type="ECO:0000313" key="1">
    <source>
        <dbReference type="EMBL" id="DAE04797.1"/>
    </source>
</evidence>